<dbReference type="SMART" id="SM00052">
    <property type="entry name" value="EAL"/>
    <property type="match status" value="1"/>
</dbReference>
<dbReference type="Gene3D" id="3.20.20.450">
    <property type="entry name" value="EAL domain"/>
    <property type="match status" value="1"/>
</dbReference>
<dbReference type="CDD" id="cd01948">
    <property type="entry name" value="EAL"/>
    <property type="match status" value="1"/>
</dbReference>
<evidence type="ECO:0000313" key="3">
    <source>
        <dbReference type="Proteomes" id="UP000242699"/>
    </source>
</evidence>
<evidence type="ECO:0000259" key="1">
    <source>
        <dbReference type="PROSITE" id="PS50883"/>
    </source>
</evidence>
<name>A0A2T2X8U3_9FIRM</name>
<dbReference type="Proteomes" id="UP000242699">
    <property type="component" value="Unassembled WGS sequence"/>
</dbReference>
<dbReference type="InterPro" id="IPR050706">
    <property type="entry name" value="Cyclic-di-GMP_PDE-like"/>
</dbReference>
<reference evidence="2 3" key="1">
    <citation type="journal article" date="2014" name="BMC Genomics">
        <title>Comparison of environmental and isolate Sulfobacillus genomes reveals diverse carbon, sulfur, nitrogen, and hydrogen metabolisms.</title>
        <authorList>
            <person name="Justice N.B."/>
            <person name="Norman A."/>
            <person name="Brown C.T."/>
            <person name="Singh A."/>
            <person name="Thomas B.C."/>
            <person name="Banfield J.F."/>
        </authorList>
    </citation>
    <scope>NUCLEOTIDE SEQUENCE [LARGE SCALE GENOMIC DNA]</scope>
    <source>
        <strain evidence="2">AMDSBA1</strain>
    </source>
</reference>
<dbReference type="SUPFAM" id="SSF141868">
    <property type="entry name" value="EAL domain-like"/>
    <property type="match status" value="1"/>
</dbReference>
<accession>A0A2T2X8U3</accession>
<comment type="caution">
    <text evidence="2">The sequence shown here is derived from an EMBL/GenBank/DDBJ whole genome shotgun (WGS) entry which is preliminary data.</text>
</comment>
<feature type="domain" description="EAL" evidence="1">
    <location>
        <begin position="1"/>
        <end position="231"/>
    </location>
</feature>
<dbReference type="PANTHER" id="PTHR33121">
    <property type="entry name" value="CYCLIC DI-GMP PHOSPHODIESTERASE PDEF"/>
    <property type="match status" value="1"/>
</dbReference>
<dbReference type="PROSITE" id="PS50883">
    <property type="entry name" value="EAL"/>
    <property type="match status" value="1"/>
</dbReference>
<gene>
    <name evidence="2" type="ORF">C7B43_04430</name>
</gene>
<dbReference type="GO" id="GO:0071111">
    <property type="term" value="F:cyclic-guanylate-specific phosphodiesterase activity"/>
    <property type="evidence" value="ECO:0007669"/>
    <property type="project" value="InterPro"/>
</dbReference>
<dbReference type="InterPro" id="IPR001633">
    <property type="entry name" value="EAL_dom"/>
</dbReference>
<organism evidence="2 3">
    <name type="scientific">Sulfobacillus benefaciens</name>
    <dbReference type="NCBI Taxonomy" id="453960"/>
    <lineage>
        <taxon>Bacteria</taxon>
        <taxon>Bacillati</taxon>
        <taxon>Bacillota</taxon>
        <taxon>Clostridia</taxon>
        <taxon>Eubacteriales</taxon>
        <taxon>Clostridiales Family XVII. Incertae Sedis</taxon>
        <taxon>Sulfobacillus</taxon>
    </lineage>
</organism>
<dbReference type="Pfam" id="PF00563">
    <property type="entry name" value="EAL"/>
    <property type="match status" value="1"/>
</dbReference>
<proteinExistence type="predicted"/>
<protein>
    <recommendedName>
        <fullName evidence="1">EAL domain-containing protein</fullName>
    </recommendedName>
</protein>
<evidence type="ECO:0000313" key="2">
    <source>
        <dbReference type="EMBL" id="PSR30905.1"/>
    </source>
</evidence>
<dbReference type="EMBL" id="PXYT01000006">
    <property type="protein sequence ID" value="PSR30905.1"/>
    <property type="molecule type" value="Genomic_DNA"/>
</dbReference>
<sequence>MGTHLWAALQPVVDLTNGAVVGHESLLRGGSGTDWEFPAVLFAKADKLGNRVTLEAIARDLGLRRLGDLPADQKLFLNIDARNLEMPPMPGHRDVEPRRVVLEISEQQPILTNPRLMRQVTRWRSQGHVIALDDYGSGYMGIGAILMLKPEILKADRALIADIDQDSRRQVILKHLVSMCHQLNVTLIAEGIETPGELSFLRSIKVQYGQGFLLGRPQKDPVNEVPEMFFVSPYSQSLAKAKG</sequence>
<dbReference type="PANTHER" id="PTHR33121:SF76">
    <property type="entry name" value="SIGNALING PROTEIN"/>
    <property type="match status" value="1"/>
</dbReference>
<dbReference type="AlphaFoldDB" id="A0A2T2X8U3"/>
<dbReference type="InterPro" id="IPR035919">
    <property type="entry name" value="EAL_sf"/>
</dbReference>